<keyword evidence="8" id="KW-1185">Reference proteome</keyword>
<sequence length="966" mass="101913">MAWSCPSELLKGLSLSEKKSLAGLVAVSLPADDLADGLWSLTLLEDILQLLGLDKDLAEGFYPITERSRRGLPRPADSKAAWEERVEPFRVCLPPLGEPRSAVLRDLMVIVALRCGYDARTRVTFRRVCDAMQVRWHPRVSEVESTLARKVYERVARDRERELRTDRWRGFKIGAAMIGGGTLLAVTGGLAAPALAAGIAASSSVIGATAAATLSGFATTAWMATLFGAGGAGLVGYKMDRRTKGVKEFEFESETSVGEEMCVSICVPGVLKDKADLQRGWGVEPRGSDVSAKERLRRFYYVHNRAKVGDVEDILVAYDGKESKLCKALHDRYGADPRDPPTREALARAEGRRVEGVSQEDLARDAAAIEQLMEAVLTKEKQETEKAKARAVEEAKLAKEEPARNAGTTLSSTNPGDNRRPSPTARNASGRKPAATTSASRHGGDDRMPSPAATNASSTPAGRGPSPEVPSPSDGNPFTVPGAAGTVAPTAAAVAPAAAAAAGVPPHPTAEPRDSGGNSGLDTGSGGGDGLLRDWDRGPDGQVEALRGGVGSMSLAAEVGAAAAASKEVEEESDEIQIFVEADGIGGAAEGAGGGEGGDKGDPEKEDKDLLKHRVWFWQDKLPHTDQYVLRWESDWLVTLGKSVETIIKSLSQSAMQETLKYTTLAAIMTSLAWPLALISLSSMIDADWTIGRERADVAGKILADALLNREQGCRPVTLVGTSLGARLIFACLEEIARRHELWEEQMMEEAGGGQDHWGCAAAGSSATTAGRGPPRSKMTRLRNAVTPDNRGKSKAGLNGVGVSAGSSNSGGGSSSSSSSSSKNEARCAAGVIENVCLLGAPVGATAARWERVARMAHGRVINGYSKSDVIIGLVFRAKSLSLSVSGIQKVSAVGVENVDLSSVVGSNHFNYNRKMPEILELLDLDNTSTYIGRGDSPEEISPAVAAGQRYGSDNVVVYGTTVVPP</sequence>
<dbReference type="Pfam" id="PF05277">
    <property type="entry name" value="DUF726"/>
    <property type="match status" value="3"/>
</dbReference>
<feature type="compositionally biased region" description="Low complexity" evidence="5">
    <location>
        <begin position="761"/>
        <end position="771"/>
    </location>
</feature>
<comment type="subcellular location">
    <subcellularLocation>
        <location evidence="1">Membrane</location>
        <topology evidence="1">Multi-pass membrane protein</topology>
    </subcellularLocation>
</comment>
<evidence type="ECO:0000256" key="2">
    <source>
        <dbReference type="ARBA" id="ARBA00022692"/>
    </source>
</evidence>
<feature type="region of interest" description="Disordered" evidence="5">
    <location>
        <begin position="332"/>
        <end position="359"/>
    </location>
</feature>
<feature type="compositionally biased region" description="Gly residues" evidence="5">
    <location>
        <begin position="517"/>
        <end position="530"/>
    </location>
</feature>
<reference evidence="7 8" key="1">
    <citation type="journal article" date="2010" name="Nature">
        <title>The Ectocarpus genome and the independent evolution of multicellularity in brown algae.</title>
        <authorList>
            <person name="Cock J.M."/>
            <person name="Sterck L."/>
            <person name="Rouze P."/>
            <person name="Scornet D."/>
            <person name="Allen A.E."/>
            <person name="Amoutzias G."/>
            <person name="Anthouard V."/>
            <person name="Artiguenave F."/>
            <person name="Aury J.M."/>
            <person name="Badger J.H."/>
            <person name="Beszteri B."/>
            <person name="Billiau K."/>
            <person name="Bonnet E."/>
            <person name="Bothwell J.H."/>
            <person name="Bowler C."/>
            <person name="Boyen C."/>
            <person name="Brownlee C."/>
            <person name="Carrano C.J."/>
            <person name="Charrier B."/>
            <person name="Cho G.Y."/>
            <person name="Coelho S.M."/>
            <person name="Collen J."/>
            <person name="Corre E."/>
            <person name="Da Silva C."/>
            <person name="Delage L."/>
            <person name="Delaroque N."/>
            <person name="Dittami S.M."/>
            <person name="Doulbeau S."/>
            <person name="Elias M."/>
            <person name="Farnham G."/>
            <person name="Gachon C.M."/>
            <person name="Gschloessl B."/>
            <person name="Heesch S."/>
            <person name="Jabbari K."/>
            <person name="Jubin C."/>
            <person name="Kawai H."/>
            <person name="Kimura K."/>
            <person name="Kloareg B."/>
            <person name="Kupper F.C."/>
            <person name="Lang D."/>
            <person name="Le Bail A."/>
            <person name="Leblanc C."/>
            <person name="Lerouge P."/>
            <person name="Lohr M."/>
            <person name="Lopez P.J."/>
            <person name="Martens C."/>
            <person name="Maumus F."/>
            <person name="Michel G."/>
            <person name="Miranda-Saavedra D."/>
            <person name="Morales J."/>
            <person name="Moreau H."/>
            <person name="Motomura T."/>
            <person name="Nagasato C."/>
            <person name="Napoli C.A."/>
            <person name="Nelson D.R."/>
            <person name="Nyvall-Collen P."/>
            <person name="Peters A.F."/>
            <person name="Pommier C."/>
            <person name="Potin P."/>
            <person name="Poulain J."/>
            <person name="Quesneville H."/>
            <person name="Read B."/>
            <person name="Rensing S.A."/>
            <person name="Ritter A."/>
            <person name="Rousvoal S."/>
            <person name="Samanta M."/>
            <person name="Samson G."/>
            <person name="Schroeder D.C."/>
            <person name="Segurens B."/>
            <person name="Strittmatter M."/>
            <person name="Tonon T."/>
            <person name="Tregear J.W."/>
            <person name="Valentin K."/>
            <person name="von Dassow P."/>
            <person name="Yamagishi T."/>
            <person name="Van de Peer Y."/>
            <person name="Wincker P."/>
        </authorList>
    </citation>
    <scope>NUCLEOTIDE SEQUENCE [LARGE SCALE GENOMIC DNA]</scope>
    <source>
        <strain evidence="8">Ec32 / CCAP1310/4</strain>
    </source>
</reference>
<dbReference type="PANTHER" id="PTHR17920:SF3">
    <property type="entry name" value="TRANSMEMBRANE AND COILED-COIL DOMAIN-CONTAINING PROTEIN 4"/>
    <property type="match status" value="1"/>
</dbReference>
<feature type="compositionally biased region" description="Polar residues" evidence="5">
    <location>
        <begin position="406"/>
        <end position="416"/>
    </location>
</feature>
<feature type="compositionally biased region" description="Basic and acidic residues" evidence="5">
    <location>
        <begin position="597"/>
        <end position="606"/>
    </location>
</feature>
<feature type="region of interest" description="Disordered" evidence="5">
    <location>
        <begin position="381"/>
        <end position="484"/>
    </location>
</feature>
<dbReference type="InterPro" id="IPR007941">
    <property type="entry name" value="DUF726"/>
</dbReference>
<evidence type="ECO:0000313" key="8">
    <source>
        <dbReference type="Proteomes" id="UP000002630"/>
    </source>
</evidence>
<dbReference type="AlphaFoldDB" id="D7FP69"/>
<gene>
    <name evidence="7" type="ORF">Esi_0187_0015</name>
</gene>
<keyword evidence="2 6" id="KW-0812">Transmembrane</keyword>
<name>D7FP69_ECTSI</name>
<evidence type="ECO:0000313" key="7">
    <source>
        <dbReference type="EMBL" id="CBJ30330.1"/>
    </source>
</evidence>
<feature type="transmembrane region" description="Helical" evidence="6">
    <location>
        <begin position="216"/>
        <end position="237"/>
    </location>
</feature>
<feature type="compositionally biased region" description="Low complexity" evidence="5">
    <location>
        <begin position="449"/>
        <end position="461"/>
    </location>
</feature>
<dbReference type="Proteomes" id="UP000002630">
    <property type="component" value="Unassembled WGS sequence"/>
</dbReference>
<feature type="region of interest" description="Disordered" evidence="5">
    <location>
        <begin position="587"/>
        <end position="606"/>
    </location>
</feature>
<dbReference type="InParanoid" id="D7FP69"/>
<evidence type="ECO:0000256" key="4">
    <source>
        <dbReference type="ARBA" id="ARBA00023136"/>
    </source>
</evidence>
<evidence type="ECO:0000256" key="6">
    <source>
        <dbReference type="SAM" id="Phobius"/>
    </source>
</evidence>
<proteinExistence type="predicted"/>
<evidence type="ECO:0000256" key="5">
    <source>
        <dbReference type="SAM" id="MobiDB-lite"/>
    </source>
</evidence>
<organism evidence="7 8">
    <name type="scientific">Ectocarpus siliculosus</name>
    <name type="common">Brown alga</name>
    <name type="synonym">Conferva siliculosa</name>
    <dbReference type="NCBI Taxonomy" id="2880"/>
    <lineage>
        <taxon>Eukaryota</taxon>
        <taxon>Sar</taxon>
        <taxon>Stramenopiles</taxon>
        <taxon>Ochrophyta</taxon>
        <taxon>PX clade</taxon>
        <taxon>Phaeophyceae</taxon>
        <taxon>Ectocarpales</taxon>
        <taxon>Ectocarpaceae</taxon>
        <taxon>Ectocarpus</taxon>
    </lineage>
</organism>
<dbReference type="OrthoDB" id="277931at2759"/>
<protein>
    <submittedName>
        <fullName evidence="7">Uncharacterized protein</fullName>
    </submittedName>
</protein>
<feature type="transmembrane region" description="Helical" evidence="6">
    <location>
        <begin position="173"/>
        <end position="196"/>
    </location>
</feature>
<accession>D7FP69</accession>
<feature type="compositionally biased region" description="Basic and acidic residues" evidence="5">
    <location>
        <begin position="332"/>
        <end position="355"/>
    </location>
</feature>
<feature type="compositionally biased region" description="Gly residues" evidence="5">
    <location>
        <begin position="587"/>
        <end position="596"/>
    </location>
</feature>
<dbReference type="PANTHER" id="PTHR17920">
    <property type="entry name" value="TRANSMEMBRANE AND COILED-COIL DOMAIN-CONTAINING PROTEIN 4 TMCO4"/>
    <property type="match status" value="1"/>
</dbReference>
<feature type="compositionally biased region" description="Basic and acidic residues" evidence="5">
    <location>
        <begin position="381"/>
        <end position="403"/>
    </location>
</feature>
<feature type="compositionally biased region" description="Low complexity" evidence="5">
    <location>
        <begin position="796"/>
        <end position="808"/>
    </location>
</feature>
<dbReference type="GO" id="GO:0016020">
    <property type="term" value="C:membrane"/>
    <property type="evidence" value="ECO:0007669"/>
    <property type="project" value="UniProtKB-SubCell"/>
</dbReference>
<keyword evidence="4 6" id="KW-0472">Membrane</keyword>
<feature type="region of interest" description="Disordered" evidence="5">
    <location>
        <begin position="499"/>
        <end position="546"/>
    </location>
</feature>
<keyword evidence="3 6" id="KW-1133">Transmembrane helix</keyword>
<feature type="region of interest" description="Disordered" evidence="5">
    <location>
        <begin position="753"/>
        <end position="823"/>
    </location>
</feature>
<evidence type="ECO:0000256" key="1">
    <source>
        <dbReference type="ARBA" id="ARBA00004141"/>
    </source>
</evidence>
<dbReference type="STRING" id="2880.D7FP69"/>
<evidence type="ECO:0000256" key="3">
    <source>
        <dbReference type="ARBA" id="ARBA00022989"/>
    </source>
</evidence>
<dbReference type="eggNOG" id="KOG2385">
    <property type="taxonomic scope" value="Eukaryota"/>
</dbReference>
<dbReference type="EMBL" id="FN649760">
    <property type="protein sequence ID" value="CBJ30330.1"/>
    <property type="molecule type" value="Genomic_DNA"/>
</dbReference>